<dbReference type="OrthoDB" id="2584645at2"/>
<dbReference type="AlphaFoldDB" id="A0A174P7R6"/>
<reference evidence="2 3" key="1">
    <citation type="submission" date="2015-09" db="EMBL/GenBank/DDBJ databases">
        <authorList>
            <consortium name="Pathogen Informatics"/>
        </authorList>
    </citation>
    <scope>NUCLEOTIDE SEQUENCE [LARGE SCALE GENOMIC DNA]</scope>
    <source>
        <strain evidence="2 3">2789STDY5834911</strain>
    </source>
</reference>
<dbReference type="EMBL" id="CZAW01000020">
    <property type="protein sequence ID" value="CUP56983.1"/>
    <property type="molecule type" value="Genomic_DNA"/>
</dbReference>
<keyword evidence="1" id="KW-1133">Transmembrane helix</keyword>
<feature type="transmembrane region" description="Helical" evidence="1">
    <location>
        <begin position="21"/>
        <end position="40"/>
    </location>
</feature>
<name>A0A174P7R6_9FIRM</name>
<dbReference type="Pfam" id="PF12730">
    <property type="entry name" value="ABC2_membrane_4"/>
    <property type="match status" value="1"/>
</dbReference>
<feature type="transmembrane region" description="Helical" evidence="1">
    <location>
        <begin position="173"/>
        <end position="194"/>
    </location>
</feature>
<organism evidence="2 3">
    <name type="scientific">Blautia wexlerae</name>
    <dbReference type="NCBI Taxonomy" id="418240"/>
    <lineage>
        <taxon>Bacteria</taxon>
        <taxon>Bacillati</taxon>
        <taxon>Bacillota</taxon>
        <taxon>Clostridia</taxon>
        <taxon>Lachnospirales</taxon>
        <taxon>Lachnospiraceae</taxon>
        <taxon>Blautia</taxon>
    </lineage>
</organism>
<feature type="transmembrane region" description="Helical" evidence="1">
    <location>
        <begin position="145"/>
        <end position="168"/>
    </location>
</feature>
<feature type="transmembrane region" description="Helical" evidence="1">
    <location>
        <begin position="104"/>
        <end position="133"/>
    </location>
</feature>
<evidence type="ECO:0000313" key="3">
    <source>
        <dbReference type="Proteomes" id="UP000095712"/>
    </source>
</evidence>
<keyword evidence="1" id="KW-0472">Membrane</keyword>
<sequence length="269" mass="30758">MLDLVRCEFTKLKRRKITLMLIVLSCFFPLIVVITTKNGMSGDLSTHYLKMRFDLSFTMTQGYGLVFLAPCLIGMLATILFFMERDNDTFKNIRTVPVTITKMILAKICVLFIYGTLFSLASVSFTIFFSWILKVGIIYDLAYKLGFSIIFGLVITIASLPIVVIIVYFNKSYLVSTLLAFFYSILNWGIIGLFETMAVKGTAKFLNLFPVICAMDWTSGKLVDHVIKDNLSKEAYIMFPSDIYAFLVLGVTLFLSLMLMIRFYKKWTR</sequence>
<accession>A0A174P7R6</accession>
<dbReference type="Proteomes" id="UP000095712">
    <property type="component" value="Unassembled WGS sequence"/>
</dbReference>
<evidence type="ECO:0000313" key="2">
    <source>
        <dbReference type="EMBL" id="CUP56983.1"/>
    </source>
</evidence>
<feature type="transmembrane region" description="Helical" evidence="1">
    <location>
        <begin position="60"/>
        <end position="83"/>
    </location>
</feature>
<feature type="transmembrane region" description="Helical" evidence="1">
    <location>
        <begin position="243"/>
        <end position="264"/>
    </location>
</feature>
<proteinExistence type="predicted"/>
<dbReference type="RefSeq" id="WP_055151466.1">
    <property type="nucleotide sequence ID" value="NZ_CZAW01000020.1"/>
</dbReference>
<evidence type="ECO:0000256" key="1">
    <source>
        <dbReference type="SAM" id="Phobius"/>
    </source>
</evidence>
<gene>
    <name evidence="2" type="ORF">ERS852523_02052</name>
</gene>
<protein>
    <submittedName>
        <fullName evidence="2">Uncharacterized protein conserved in bacteria</fullName>
    </submittedName>
</protein>
<keyword evidence="1" id="KW-0812">Transmembrane</keyword>